<dbReference type="HOGENOM" id="CLU_2950752_0_0_9"/>
<reference key="1">
    <citation type="submission" date="2010-08" db="EMBL/GenBank/DDBJ databases">
        <authorList>
            <person name="Zeigler D.R."/>
        </authorList>
    </citation>
    <scope>NUCLEOTIDE SEQUENCE</scope>
    <source>
        <strain>W23</strain>
    </source>
</reference>
<feature type="transmembrane region" description="Helical" evidence="1">
    <location>
        <begin position="31"/>
        <end position="50"/>
    </location>
</feature>
<keyword evidence="1" id="KW-0472">Membrane</keyword>
<keyword evidence="1" id="KW-1133">Transmembrane helix</keyword>
<accession>E0U0C1</accession>
<sequence>MALLRFISLYGIAIIILVVIANFAPFLAMPLYYIAIAALVFLIVYLIYHYTQKNNGRKK</sequence>
<gene>
    <name evidence="2" type="ordered locus">BSUW23_06060</name>
</gene>
<reference evidence="2 3" key="2">
    <citation type="journal article" date="2011" name="Microbiology">
        <title>The genome sequence of Bacillus subtilis subsp. spizizenii W23: insights into speciation within the B. subtilis complex and into the history of B. subtilis genetics.</title>
        <authorList>
            <person name="Zeigler D.R."/>
        </authorList>
    </citation>
    <scope>NUCLEOTIDE SEQUENCE [LARGE SCALE GENOMIC DNA]</scope>
    <source>
        <strain evidence="3">ATCC 23059 / NRRL B-14472 / W23</strain>
    </source>
</reference>
<feature type="transmembrane region" description="Helical" evidence="1">
    <location>
        <begin position="7"/>
        <end position="25"/>
    </location>
</feature>
<name>E0U0C1_BACSH</name>
<dbReference type="AlphaFoldDB" id="E0U0C1"/>
<evidence type="ECO:0000313" key="3">
    <source>
        <dbReference type="Proteomes" id="UP000002233"/>
    </source>
</evidence>
<organism evidence="2 3">
    <name type="scientific">Bacillus spizizenii (strain ATCC 23059 / NRRL B-14472 / W23)</name>
    <name type="common">Bacillus subtilis subsp. spizizenii</name>
    <dbReference type="NCBI Taxonomy" id="655816"/>
    <lineage>
        <taxon>Bacteria</taxon>
        <taxon>Bacillati</taxon>
        <taxon>Bacillota</taxon>
        <taxon>Bacilli</taxon>
        <taxon>Bacillales</taxon>
        <taxon>Bacillaceae</taxon>
        <taxon>Bacillus</taxon>
    </lineage>
</organism>
<dbReference type="Proteomes" id="UP000002233">
    <property type="component" value="Chromosome"/>
</dbReference>
<dbReference type="KEGG" id="bss:BSUW23_06060"/>
<protein>
    <submittedName>
        <fullName evidence="2">Uncharacterized protein</fullName>
    </submittedName>
</protein>
<evidence type="ECO:0000313" key="2">
    <source>
        <dbReference type="EMBL" id="ADM37263.1"/>
    </source>
</evidence>
<dbReference type="EMBL" id="CP002183">
    <property type="protein sequence ID" value="ADM37263.1"/>
    <property type="molecule type" value="Genomic_DNA"/>
</dbReference>
<evidence type="ECO:0000256" key="1">
    <source>
        <dbReference type="SAM" id="Phobius"/>
    </source>
</evidence>
<proteinExistence type="predicted"/>
<keyword evidence="1" id="KW-0812">Transmembrane</keyword>